<reference evidence="1 2" key="1">
    <citation type="submission" date="2016-08" db="EMBL/GenBank/DDBJ databases">
        <title>A Parts List for Fungal Cellulosomes Revealed by Comparative Genomics.</title>
        <authorList>
            <consortium name="DOE Joint Genome Institute"/>
            <person name="Haitjema C.H."/>
            <person name="Gilmore S.P."/>
            <person name="Henske J.K."/>
            <person name="Solomon K.V."/>
            <person name="De Groot R."/>
            <person name="Kuo A."/>
            <person name="Mondo S.J."/>
            <person name="Salamov A.A."/>
            <person name="Labutti K."/>
            <person name="Zhao Z."/>
            <person name="Chiniquy J."/>
            <person name="Barry K."/>
            <person name="Brewer H.M."/>
            <person name="Purvine S.O."/>
            <person name="Wright A.T."/>
            <person name="Boxma B."/>
            <person name="Van Alen T."/>
            <person name="Hackstein J.H."/>
            <person name="Baker S.E."/>
            <person name="Grigoriev I.V."/>
            <person name="O'Malley M.A."/>
        </authorList>
    </citation>
    <scope>NUCLEOTIDE SEQUENCE [LARGE SCALE GENOMIC DNA]</scope>
    <source>
        <strain evidence="1 2">S4</strain>
    </source>
</reference>
<organism evidence="1 2">
    <name type="scientific">Anaeromyces robustus</name>
    <dbReference type="NCBI Taxonomy" id="1754192"/>
    <lineage>
        <taxon>Eukaryota</taxon>
        <taxon>Fungi</taxon>
        <taxon>Fungi incertae sedis</taxon>
        <taxon>Chytridiomycota</taxon>
        <taxon>Chytridiomycota incertae sedis</taxon>
        <taxon>Neocallimastigomycetes</taxon>
        <taxon>Neocallimastigales</taxon>
        <taxon>Neocallimastigaceae</taxon>
        <taxon>Anaeromyces</taxon>
    </lineage>
</organism>
<reference evidence="1 2" key="2">
    <citation type="submission" date="2016-08" db="EMBL/GenBank/DDBJ databases">
        <title>Pervasive Adenine N6-methylation of Active Genes in Fungi.</title>
        <authorList>
            <consortium name="DOE Joint Genome Institute"/>
            <person name="Mondo S.J."/>
            <person name="Dannebaum R.O."/>
            <person name="Kuo R.C."/>
            <person name="Labutti K."/>
            <person name="Haridas S."/>
            <person name="Kuo A."/>
            <person name="Salamov A."/>
            <person name="Ahrendt S.R."/>
            <person name="Lipzen A."/>
            <person name="Sullivan W."/>
            <person name="Andreopoulos W.B."/>
            <person name="Clum A."/>
            <person name="Lindquist E."/>
            <person name="Daum C."/>
            <person name="Ramamoorthy G.K."/>
            <person name="Gryganskyi A."/>
            <person name="Culley D."/>
            <person name="Magnuson J.K."/>
            <person name="James T.Y."/>
            <person name="O'Malley M.A."/>
            <person name="Stajich J.E."/>
            <person name="Spatafora J.W."/>
            <person name="Visel A."/>
            <person name="Grigoriev I.V."/>
        </authorList>
    </citation>
    <scope>NUCLEOTIDE SEQUENCE [LARGE SCALE GENOMIC DNA]</scope>
    <source>
        <strain evidence="1 2">S4</strain>
    </source>
</reference>
<name>A0A1Y1VQS2_9FUNG</name>
<evidence type="ECO:0000313" key="2">
    <source>
        <dbReference type="Proteomes" id="UP000193944"/>
    </source>
</evidence>
<accession>A0A1Y1VQS2</accession>
<proteinExistence type="predicted"/>
<dbReference type="EMBL" id="MCFG01000603">
    <property type="protein sequence ID" value="ORX63642.1"/>
    <property type="molecule type" value="Genomic_DNA"/>
</dbReference>
<evidence type="ECO:0000313" key="1">
    <source>
        <dbReference type="EMBL" id="ORX63642.1"/>
    </source>
</evidence>
<protein>
    <submittedName>
        <fullName evidence="1">Uncharacterized protein</fullName>
    </submittedName>
</protein>
<dbReference type="AlphaFoldDB" id="A0A1Y1VQS2"/>
<gene>
    <name evidence="1" type="ORF">BCR32DRAFT_138164</name>
</gene>
<dbReference type="Proteomes" id="UP000193944">
    <property type="component" value="Unassembled WGS sequence"/>
</dbReference>
<comment type="caution">
    <text evidence="1">The sequence shown here is derived from an EMBL/GenBank/DDBJ whole genome shotgun (WGS) entry which is preliminary data.</text>
</comment>
<sequence>MEENMVLVIELTIVHTKGMGMFVLSDRVNLIHIQNPHSCCDLRLDLNDIMPVVCKRQHILFNKFKTNLSKNINADNIVGQPSRANADPITDPSGIG</sequence>
<keyword evidence="2" id="KW-1185">Reference proteome</keyword>